<dbReference type="EMBL" id="HBIT01011297">
    <property type="protein sequence ID" value="CAE0620539.1"/>
    <property type="molecule type" value="Transcribed_RNA"/>
</dbReference>
<dbReference type="SUPFAM" id="SSF69203">
    <property type="entry name" value="Nucleoplasmin-like core domain"/>
    <property type="match status" value="1"/>
</dbReference>
<dbReference type="AlphaFoldDB" id="A0A7S3UPD0"/>
<accession>A0A7S3UPD0</accession>
<dbReference type="InterPro" id="IPR036824">
    <property type="entry name" value="Nucleoplasmin_core_dom_sf"/>
</dbReference>
<evidence type="ECO:0000313" key="3">
    <source>
        <dbReference type="EMBL" id="CAE0620539.1"/>
    </source>
</evidence>
<gene>
    <name evidence="3" type="ORF">OMAR00292_LOCUS5910</name>
</gene>
<protein>
    <recommendedName>
        <fullName evidence="2">Nucleoplasmin-like domain-containing protein</fullName>
    </recommendedName>
</protein>
<proteinExistence type="predicted"/>
<organism evidence="3">
    <name type="scientific">Oxyrrhis marina</name>
    <name type="common">Dinoflagellate</name>
    <dbReference type="NCBI Taxonomy" id="2969"/>
    <lineage>
        <taxon>Eukaryota</taxon>
        <taxon>Sar</taxon>
        <taxon>Alveolata</taxon>
        <taxon>Dinophyceae</taxon>
        <taxon>Oxyrrhinales</taxon>
        <taxon>Oxyrrhinaceae</taxon>
        <taxon>Oxyrrhis</taxon>
    </lineage>
</organism>
<feature type="region of interest" description="Disordered" evidence="1">
    <location>
        <begin position="97"/>
        <end position="154"/>
    </location>
</feature>
<feature type="compositionally biased region" description="Low complexity" evidence="1">
    <location>
        <begin position="140"/>
        <end position="152"/>
    </location>
</feature>
<feature type="domain" description="Nucleoplasmin-like" evidence="2">
    <location>
        <begin position="3"/>
        <end position="92"/>
    </location>
</feature>
<reference evidence="3" key="1">
    <citation type="submission" date="2021-01" db="EMBL/GenBank/DDBJ databases">
        <authorList>
            <person name="Corre E."/>
            <person name="Pelletier E."/>
            <person name="Niang G."/>
            <person name="Scheremetjew M."/>
            <person name="Finn R."/>
            <person name="Kale V."/>
            <person name="Holt S."/>
            <person name="Cochrane G."/>
            <person name="Meng A."/>
            <person name="Brown T."/>
            <person name="Cohen L."/>
        </authorList>
    </citation>
    <scope>NUCLEOTIDE SEQUENCE</scope>
    <source>
        <strain evidence="3">CCMP1795</strain>
    </source>
</reference>
<evidence type="ECO:0000259" key="2">
    <source>
        <dbReference type="Pfam" id="PF17800"/>
    </source>
</evidence>
<sequence>MSFWGAVIKPGQRVTVSDSQGDLLHLSQACLSNPKGEGKTYLRVEHDKKELTLACLVKDTQEHCHLDLFFSVADVTVFHVEGKNDVHLTGYFEPTVREDSEDEAEPRAAQASKKQAEVQDTPAKAVKGGGDNPQRSASDAPPAKKAKVAAAVEEGPQRPADEAAYVAVLKKLLATKKKLTLAEINTVIVKPAGVPKLKNLVKKYKGLSIEDGVVTLAA</sequence>
<dbReference type="Gene3D" id="2.60.120.340">
    <property type="entry name" value="Nucleoplasmin core domain"/>
    <property type="match status" value="1"/>
</dbReference>
<dbReference type="Pfam" id="PF17800">
    <property type="entry name" value="NPL"/>
    <property type="match status" value="1"/>
</dbReference>
<evidence type="ECO:0000256" key="1">
    <source>
        <dbReference type="SAM" id="MobiDB-lite"/>
    </source>
</evidence>
<dbReference type="InterPro" id="IPR041232">
    <property type="entry name" value="NPL"/>
</dbReference>
<name>A0A7S3UPD0_OXYMA</name>